<keyword evidence="1" id="KW-0732">Signal</keyword>
<protein>
    <recommendedName>
        <fullName evidence="4">Small secreted domain</fullName>
    </recommendedName>
</protein>
<evidence type="ECO:0008006" key="4">
    <source>
        <dbReference type="Google" id="ProtNLM"/>
    </source>
</evidence>
<dbReference type="Proteomes" id="UP000198923">
    <property type="component" value="Unassembled WGS sequence"/>
</dbReference>
<keyword evidence="3" id="KW-1185">Reference proteome</keyword>
<reference evidence="2 3" key="1">
    <citation type="submission" date="2016-10" db="EMBL/GenBank/DDBJ databases">
        <authorList>
            <person name="de Groot N.N."/>
        </authorList>
    </citation>
    <scope>NUCLEOTIDE SEQUENCE [LARGE SCALE GENOMIC DNA]</scope>
    <source>
        <strain evidence="2 3">CPCC 201354</strain>
    </source>
</reference>
<evidence type="ECO:0000313" key="2">
    <source>
        <dbReference type="EMBL" id="SDG23388.1"/>
    </source>
</evidence>
<organism evidence="2 3">
    <name type="scientific">Sinosporangium album</name>
    <dbReference type="NCBI Taxonomy" id="504805"/>
    <lineage>
        <taxon>Bacteria</taxon>
        <taxon>Bacillati</taxon>
        <taxon>Actinomycetota</taxon>
        <taxon>Actinomycetes</taxon>
        <taxon>Streptosporangiales</taxon>
        <taxon>Streptosporangiaceae</taxon>
        <taxon>Sinosporangium</taxon>
    </lineage>
</organism>
<proteinExistence type="predicted"/>
<dbReference type="EMBL" id="FNCN01000002">
    <property type="protein sequence ID" value="SDG23388.1"/>
    <property type="molecule type" value="Genomic_DNA"/>
</dbReference>
<accession>A0A1G7SK68</accession>
<name>A0A1G7SK68_9ACTN</name>
<feature type="signal peptide" evidence="1">
    <location>
        <begin position="1"/>
        <end position="27"/>
    </location>
</feature>
<dbReference type="RefSeq" id="WP_093168089.1">
    <property type="nucleotide sequence ID" value="NZ_FNCN01000002.1"/>
</dbReference>
<gene>
    <name evidence="2" type="ORF">SAMN05421505_102341</name>
</gene>
<evidence type="ECO:0000256" key="1">
    <source>
        <dbReference type="SAM" id="SignalP"/>
    </source>
</evidence>
<feature type="chain" id="PRO_5011689618" description="Small secreted domain" evidence="1">
    <location>
        <begin position="28"/>
        <end position="83"/>
    </location>
</feature>
<evidence type="ECO:0000313" key="3">
    <source>
        <dbReference type="Proteomes" id="UP000198923"/>
    </source>
</evidence>
<dbReference type="AlphaFoldDB" id="A0A1G7SK68"/>
<sequence>MRRSTRIAALALTTGAALAAFAAPALAGHGPTDISNALLHRTHVTVPVSANVPVNASAPVCGTSVGVLGLGAGSGRCISTAAQ</sequence>